<name>A0A5K1JWA9_9APHY</name>
<dbReference type="EMBL" id="LR725495">
    <property type="protein sequence ID" value="VWO96266.1"/>
    <property type="molecule type" value="Genomic_DNA"/>
</dbReference>
<dbReference type="AlphaFoldDB" id="A0A5K1JWA9"/>
<gene>
    <name evidence="1" type="primary">G4MLZ9</name>
</gene>
<organism evidence="1">
    <name type="scientific">Ganoderma boninense</name>
    <dbReference type="NCBI Taxonomy" id="34458"/>
    <lineage>
        <taxon>Eukaryota</taxon>
        <taxon>Fungi</taxon>
        <taxon>Dikarya</taxon>
        <taxon>Basidiomycota</taxon>
        <taxon>Agaricomycotina</taxon>
        <taxon>Agaricomycetes</taxon>
        <taxon>Polyporales</taxon>
        <taxon>Polyporaceae</taxon>
        <taxon>Ganoderma</taxon>
    </lineage>
</organism>
<evidence type="ECO:0000313" key="1">
    <source>
        <dbReference type="EMBL" id="VWO96266.1"/>
    </source>
</evidence>
<reference evidence="1" key="1">
    <citation type="submission" date="2019-10" db="EMBL/GenBank/DDBJ databases">
        <authorList>
            <person name="Nor Muhammad N."/>
        </authorList>
    </citation>
    <scope>NUCLEOTIDE SEQUENCE</scope>
</reference>
<sequence>MPHQLVFVLPVAVATGPTHNVAIIVALAEHSAGDVAPAVMVHILYLPISNTTSPTLPVLAASIAEVVGRQYVSAFALGPLPIQPLHVVHGLLVQNVSGVGVEPLGDAVEFVLVSLNATVPHVEVTSGTVPPILLVPAIHFPESSIGSAFDPVVHLPLLAIATLPAVAIALVMATTLPLDLPAFPAFLDPVAFPGASIPLVSAARGTSGTTSVYVAFAVPVSPAQEVTPFILAHVANISAPPLLVLVNRYPNASGLIHGVPAVSVGGQPGVHLISLFHGRPVVLYPVALTAYASSCLPIVADVRTITSTYVSSTTPYVRMTVVHRSNVGASPFVVSEFRVSASAFHNGAFISAYTAPFVFSLRVPSGTTTTTTAVGFFGLVCLMPAAVASNDHAMDIDEVDYPMVDDIMPTGV</sequence>
<protein>
    <submittedName>
        <fullName evidence="1">C6 zinc finger domain-containing protein</fullName>
    </submittedName>
</protein>
<accession>A0A5K1JWA9</accession>
<proteinExistence type="predicted"/>